<organism evidence="3 4">
    <name type="scientific">Leptotrombidium deliense</name>
    <dbReference type="NCBI Taxonomy" id="299467"/>
    <lineage>
        <taxon>Eukaryota</taxon>
        <taxon>Metazoa</taxon>
        <taxon>Ecdysozoa</taxon>
        <taxon>Arthropoda</taxon>
        <taxon>Chelicerata</taxon>
        <taxon>Arachnida</taxon>
        <taxon>Acari</taxon>
        <taxon>Acariformes</taxon>
        <taxon>Trombidiformes</taxon>
        <taxon>Prostigmata</taxon>
        <taxon>Anystina</taxon>
        <taxon>Parasitengona</taxon>
        <taxon>Trombiculoidea</taxon>
        <taxon>Trombiculidae</taxon>
        <taxon>Leptotrombidium</taxon>
    </lineage>
</organism>
<keyword evidence="1" id="KW-0072">Autophagy</keyword>
<feature type="non-terminal residue" evidence="3">
    <location>
        <position position="1"/>
    </location>
</feature>
<dbReference type="AlphaFoldDB" id="A0A443SA17"/>
<dbReference type="EMBL" id="NCKV01004963">
    <property type="protein sequence ID" value="RWS24372.1"/>
    <property type="molecule type" value="Genomic_DNA"/>
</dbReference>
<dbReference type="Pfam" id="PF21054">
    <property type="entry name" value="RUBC_PIKBD"/>
    <property type="match status" value="1"/>
</dbReference>
<dbReference type="STRING" id="299467.A0A443SA17"/>
<evidence type="ECO:0000313" key="4">
    <source>
        <dbReference type="Proteomes" id="UP000288716"/>
    </source>
</evidence>
<dbReference type="Pfam" id="PF13901">
    <property type="entry name" value="RH_dom"/>
    <property type="match status" value="1"/>
</dbReference>
<dbReference type="InterPro" id="IPR052428">
    <property type="entry name" value="Autophagy_HostDef_Reg"/>
</dbReference>
<reference evidence="3 4" key="1">
    <citation type="journal article" date="2018" name="Gigascience">
        <title>Genomes of trombidid mites reveal novel predicted allergens and laterally-transferred genes associated with secondary metabolism.</title>
        <authorList>
            <person name="Dong X."/>
            <person name="Chaisiri K."/>
            <person name="Xia D."/>
            <person name="Armstrong S.D."/>
            <person name="Fang Y."/>
            <person name="Donnelly M.J."/>
            <person name="Kadowaki T."/>
            <person name="McGarry J.W."/>
            <person name="Darby A.C."/>
            <person name="Makepeace B.L."/>
        </authorList>
    </citation>
    <scope>NUCLEOTIDE SEQUENCE [LARGE SCALE GENOMIC DNA]</scope>
    <source>
        <strain evidence="3">UoL-UT</strain>
    </source>
</reference>
<name>A0A443SA17_9ACAR</name>
<dbReference type="PANTHER" id="PTHR45971:SF1">
    <property type="entry name" value="RUBICON, ISOFORM A"/>
    <property type="match status" value="1"/>
</dbReference>
<keyword evidence="4" id="KW-1185">Reference proteome</keyword>
<dbReference type="VEuPathDB" id="VectorBase:LDEU007668"/>
<dbReference type="Proteomes" id="UP000288716">
    <property type="component" value="Unassembled WGS sequence"/>
</dbReference>
<evidence type="ECO:0000256" key="1">
    <source>
        <dbReference type="ARBA" id="ARBA00023006"/>
    </source>
</evidence>
<comment type="caution">
    <text evidence="3">The sequence shown here is derived from an EMBL/GenBank/DDBJ whole genome shotgun (WGS) entry which is preliminary data.</text>
</comment>
<dbReference type="SMART" id="SM01175">
    <property type="entry name" value="DUF4206"/>
    <property type="match status" value="1"/>
</dbReference>
<dbReference type="PANTHER" id="PTHR45971">
    <property type="entry name" value="PHOX (PX) DOMAIN-CONTAINING PROTEIN"/>
    <property type="match status" value="1"/>
</dbReference>
<dbReference type="InterPro" id="IPR048569">
    <property type="entry name" value="RUBC_PIKBD"/>
</dbReference>
<protein>
    <submittedName>
        <fullName evidence="3">Run domain Beclin-1 interacting and cysteine-rich containing protein-like isoform X1</fullName>
    </submittedName>
</protein>
<dbReference type="GO" id="GO:0006914">
    <property type="term" value="P:autophagy"/>
    <property type="evidence" value="ECO:0007669"/>
    <property type="project" value="UniProtKB-KW"/>
</dbReference>
<dbReference type="OrthoDB" id="10067503at2759"/>
<evidence type="ECO:0000313" key="3">
    <source>
        <dbReference type="EMBL" id="RWS24372.1"/>
    </source>
</evidence>
<evidence type="ECO:0000259" key="2">
    <source>
        <dbReference type="SMART" id="SM01175"/>
    </source>
</evidence>
<feature type="domain" description="Rubicon Homology" evidence="2">
    <location>
        <begin position="308"/>
        <end position="518"/>
    </location>
</feature>
<proteinExistence type="predicted"/>
<dbReference type="GO" id="GO:1901981">
    <property type="term" value="F:phosphatidylinositol phosphate binding"/>
    <property type="evidence" value="ECO:0007669"/>
    <property type="project" value="TreeGrafter"/>
</dbReference>
<gene>
    <name evidence="3" type="ORF">B4U80_05085</name>
</gene>
<accession>A0A443SA17</accession>
<dbReference type="InterPro" id="IPR025258">
    <property type="entry name" value="RH_dom"/>
</dbReference>
<sequence>SRKSNDFRKTETCSEVNDNLEATSLNKSLNNLFACLRETKSESLATLEQENAHFLISDTIISTLENIKSNCFSNNAFQESRPKRRSFENGNKTPEIDAKCRKSAQDNGSLVTPSTSSSSSFLNELSLCSDFEHWRLTHDVLDYNGSPFSETWMSMSTSCMKSLHNYLLNESMRQNGNLNSISPMDLSLTSTVTSCDSLANSAENIAVNLLRKFSETHSIPQNADEMQWIVSEGEVPQRLLPLPPIVNENDGVCENVRLRGNFDWAPLRPQLILNIQPVVKRRIQIARQNFRCAGCGLHIEREYIPRMLHCMYTGKYFCQHGCHSGKKSIIPAYVIHKWDFGLYPVSTYAKNFIDKIITDPLFNLYDLNRNLYKKVKLLNRITELRVQLICLKDYIYTCKKRDTILLKYIAFEAKHFLKSDIHVYSLRDLIDIKMKLSLVDKCNNLVTESVKHISKCSHCQAKGFICEICSANTDKWELLFPFEVGRVKQCNVCSACYHIKCFHNFAKCLKCERIKRRKSLLS</sequence>